<organism evidence="1 2">
    <name type="scientific">Steroidobacter agaridevorans</name>
    <dbReference type="NCBI Taxonomy" id="2695856"/>
    <lineage>
        <taxon>Bacteria</taxon>
        <taxon>Pseudomonadati</taxon>
        <taxon>Pseudomonadota</taxon>
        <taxon>Gammaproteobacteria</taxon>
        <taxon>Steroidobacterales</taxon>
        <taxon>Steroidobacteraceae</taxon>
        <taxon>Steroidobacter</taxon>
    </lineage>
</organism>
<dbReference type="RefSeq" id="WP_161812486.1">
    <property type="nucleotide sequence ID" value="NZ_BLJN01000002.1"/>
</dbReference>
<proteinExistence type="predicted"/>
<name>A0A829YD35_9GAMM</name>
<dbReference type="AlphaFoldDB" id="A0A829YD35"/>
<sequence length="337" mass="38114">MRLLVTTFNSPDYNMDEAFHFKKAALDSKLLDTDRMSELWSSFPQELGHTAAAPGIRAIERHGARLFSFLSLSLHAGKGWKRLIEPKHLPVLKRWLASLYEEPVDCWVIGGHHDIRYDRPVCWGDDEVADLVGFHIDEQDELCWFGSRTAKAGEDRLERLPMRDARAKLRSVRLMLVLGCNAVPVARFGEHWDKPMAQRWREWLRPTGAKPLIIGWFSTQSMPLNTESLHAAPKFWSSMADLKRELNLGADALKVLCEQYPLRVAQAWGDACYHAFNASKKRSKLWGLKWQGVPPVKKGQFGSGCGAVLPDGSIYHANHKYRGAGAEQPLIHVGDLP</sequence>
<accession>A0A829YD35</accession>
<keyword evidence="2" id="KW-1185">Reference proteome</keyword>
<gene>
    <name evidence="1" type="ORF">GCM10011487_28630</name>
</gene>
<dbReference type="EMBL" id="BLJN01000002">
    <property type="protein sequence ID" value="GFE80863.1"/>
    <property type="molecule type" value="Genomic_DNA"/>
</dbReference>
<reference evidence="2" key="1">
    <citation type="submission" date="2020-01" db="EMBL/GenBank/DDBJ databases">
        <title>'Steroidobacter agaridevorans' sp. nov., agar-degrading bacteria isolated from rhizosphere soils.</title>
        <authorList>
            <person name="Ikenaga M."/>
            <person name="Kataoka M."/>
            <person name="Murouchi A."/>
            <person name="Katsuragi S."/>
            <person name="Sakai M."/>
        </authorList>
    </citation>
    <scope>NUCLEOTIDE SEQUENCE [LARGE SCALE GENOMIC DNA]</scope>
    <source>
        <strain evidence="2">YU21-B</strain>
    </source>
</reference>
<protein>
    <submittedName>
        <fullName evidence="1">Uncharacterized protein</fullName>
    </submittedName>
</protein>
<evidence type="ECO:0000313" key="2">
    <source>
        <dbReference type="Proteomes" id="UP000445000"/>
    </source>
</evidence>
<evidence type="ECO:0000313" key="1">
    <source>
        <dbReference type="EMBL" id="GFE80863.1"/>
    </source>
</evidence>
<comment type="caution">
    <text evidence="1">The sequence shown here is derived from an EMBL/GenBank/DDBJ whole genome shotgun (WGS) entry which is preliminary data.</text>
</comment>
<dbReference type="Proteomes" id="UP000445000">
    <property type="component" value="Unassembled WGS sequence"/>
</dbReference>